<dbReference type="PANTHER" id="PTHR19370">
    <property type="entry name" value="NADH-CYTOCHROME B5 REDUCTASE"/>
    <property type="match status" value="1"/>
</dbReference>
<evidence type="ECO:0000259" key="13">
    <source>
        <dbReference type="PROSITE" id="PS51384"/>
    </source>
</evidence>
<feature type="domain" description="FAD-binding FR-type" evidence="13">
    <location>
        <begin position="104"/>
        <end position="213"/>
    </location>
</feature>
<comment type="subcellular location">
    <subcellularLocation>
        <location evidence="2">Membrane</location>
    </subcellularLocation>
</comment>
<evidence type="ECO:0000256" key="10">
    <source>
        <dbReference type="PIRSR" id="PIRSR601834-1"/>
    </source>
</evidence>
<evidence type="ECO:0000256" key="3">
    <source>
        <dbReference type="ARBA" id="ARBA00012011"/>
    </source>
</evidence>
<keyword evidence="5" id="KW-0812">Transmembrane</keyword>
<feature type="chain" id="PRO_5015453542" description="cytochrome-b5 reductase" evidence="12">
    <location>
        <begin position="29"/>
        <end position="253"/>
    </location>
</feature>
<dbReference type="SUPFAM" id="SSF63380">
    <property type="entry name" value="Riboflavin synthase domain-like"/>
    <property type="match status" value="1"/>
</dbReference>
<evidence type="ECO:0000256" key="6">
    <source>
        <dbReference type="ARBA" id="ARBA00022827"/>
    </source>
</evidence>
<feature type="binding site" evidence="10">
    <location>
        <position position="181"/>
    </location>
    <ligand>
        <name>FAD</name>
        <dbReference type="ChEBI" id="CHEBI:57692"/>
    </ligand>
</feature>
<evidence type="ECO:0000313" key="14">
    <source>
        <dbReference type="EMBL" id="POY72115.1"/>
    </source>
</evidence>
<keyword evidence="15" id="KW-1185">Reference proteome</keyword>
<dbReference type="PROSITE" id="PS51384">
    <property type="entry name" value="FAD_FR"/>
    <property type="match status" value="1"/>
</dbReference>
<keyword evidence="4 10" id="KW-0285">Flavoprotein</keyword>
<keyword evidence="9" id="KW-0472">Membrane</keyword>
<feature type="binding site" evidence="10">
    <location>
        <position position="162"/>
    </location>
    <ligand>
        <name>FAD</name>
        <dbReference type="ChEBI" id="CHEBI:57692"/>
    </ligand>
</feature>
<dbReference type="FunFam" id="2.40.30.10:FF:000069">
    <property type="entry name" value="NADH-cytochrome b5 reductase"/>
    <property type="match status" value="1"/>
</dbReference>
<keyword evidence="7" id="KW-1133">Transmembrane helix</keyword>
<feature type="region of interest" description="Disordered" evidence="11">
    <location>
        <begin position="233"/>
        <end position="253"/>
    </location>
</feature>
<dbReference type="EC" id="1.6.2.2" evidence="3"/>
<evidence type="ECO:0000256" key="7">
    <source>
        <dbReference type="ARBA" id="ARBA00022989"/>
    </source>
</evidence>
<evidence type="ECO:0000256" key="4">
    <source>
        <dbReference type="ARBA" id="ARBA00022630"/>
    </source>
</evidence>
<dbReference type="OrthoDB" id="432685at2759"/>
<protein>
    <recommendedName>
        <fullName evidence="3">cytochrome-b5 reductase</fullName>
        <ecNumber evidence="3">1.6.2.2</ecNumber>
    </recommendedName>
</protein>
<dbReference type="STRING" id="741276.A0A2S5B5V0"/>
<evidence type="ECO:0000256" key="5">
    <source>
        <dbReference type="ARBA" id="ARBA00022692"/>
    </source>
</evidence>
<accession>A0A2S5B5V0</accession>
<reference evidence="14 15" key="1">
    <citation type="journal article" date="2018" name="Front. Microbiol.">
        <title>Prospects for Fungal Bioremediation of Acidic Radioactive Waste Sites: Characterization and Genome Sequence of Rhodotorula taiwanensis MD1149.</title>
        <authorList>
            <person name="Tkavc R."/>
            <person name="Matrosova V.Y."/>
            <person name="Grichenko O.E."/>
            <person name="Gostincar C."/>
            <person name="Volpe R.P."/>
            <person name="Klimenkova P."/>
            <person name="Gaidamakova E.K."/>
            <person name="Zhou C.E."/>
            <person name="Stewart B.J."/>
            <person name="Lyman M.G."/>
            <person name="Malfatti S.A."/>
            <person name="Rubinfeld B."/>
            <person name="Courtot M."/>
            <person name="Singh J."/>
            <person name="Dalgard C.L."/>
            <person name="Hamilton T."/>
            <person name="Frey K.G."/>
            <person name="Gunde-Cimerman N."/>
            <person name="Dugan L."/>
            <person name="Daly M.J."/>
        </authorList>
    </citation>
    <scope>NUCLEOTIDE SEQUENCE [LARGE SCALE GENOMIC DNA]</scope>
    <source>
        <strain evidence="14 15">MD1149</strain>
    </source>
</reference>
<dbReference type="PANTHER" id="PTHR19370:SF171">
    <property type="entry name" value="NADH-CYTOCHROME B5 REDUCTASE 2"/>
    <property type="match status" value="1"/>
</dbReference>
<feature type="binding site" evidence="10">
    <location>
        <position position="179"/>
    </location>
    <ligand>
        <name>FAD</name>
        <dbReference type="ChEBI" id="CHEBI:57692"/>
    </ligand>
</feature>
<evidence type="ECO:0000256" key="9">
    <source>
        <dbReference type="ARBA" id="ARBA00023136"/>
    </source>
</evidence>
<dbReference type="InterPro" id="IPR001834">
    <property type="entry name" value="CBR-like"/>
</dbReference>
<proteinExistence type="predicted"/>
<dbReference type="Gene3D" id="2.40.30.10">
    <property type="entry name" value="Translation factors"/>
    <property type="match status" value="1"/>
</dbReference>
<feature type="binding site" evidence="10">
    <location>
        <position position="164"/>
    </location>
    <ligand>
        <name>FAD</name>
        <dbReference type="ChEBI" id="CHEBI:57692"/>
    </ligand>
</feature>
<sequence length="253" mass="26934">MFSRFAQSTLRTARSAVRWLALVALLSTHSPPPKLTPRNCTPATRGYATAAGTKGNAAGLAPYFLGAGLAGSALFYYSTRDQRALKTESSSSAATKAPAALSPDEFRNLTISEIKPYNHNTSRFVFDLPEGTASGLTVASALVVKAANEGECLNDKGKPVIRPYTPVTAPNQEGKLELLIKHYPGGAFTEYLWKLKEGDAIAMKGASASGTRLRASLFQTCERPQRARLNVTCSSSHRTDPQAPVRCSPAASG</sequence>
<organism evidence="14 15">
    <name type="scientific">Rhodotorula taiwanensis</name>
    <dbReference type="NCBI Taxonomy" id="741276"/>
    <lineage>
        <taxon>Eukaryota</taxon>
        <taxon>Fungi</taxon>
        <taxon>Dikarya</taxon>
        <taxon>Basidiomycota</taxon>
        <taxon>Pucciniomycotina</taxon>
        <taxon>Microbotryomycetes</taxon>
        <taxon>Sporidiobolales</taxon>
        <taxon>Sporidiobolaceae</taxon>
        <taxon>Rhodotorula</taxon>
    </lineage>
</organism>
<comment type="caution">
    <text evidence="14">The sequence shown here is derived from an EMBL/GenBank/DDBJ whole genome shotgun (WGS) entry which is preliminary data.</text>
</comment>
<dbReference type="InterPro" id="IPR017927">
    <property type="entry name" value="FAD-bd_FR_type"/>
</dbReference>
<dbReference type="GO" id="GO:0090524">
    <property type="term" value="F:cytochrome-b5 reductase activity, acting on NADH"/>
    <property type="evidence" value="ECO:0007669"/>
    <property type="project" value="UniProtKB-EC"/>
</dbReference>
<evidence type="ECO:0000256" key="1">
    <source>
        <dbReference type="ARBA" id="ARBA00001974"/>
    </source>
</evidence>
<feature type="binding site" evidence="10">
    <location>
        <position position="163"/>
    </location>
    <ligand>
        <name>FAD</name>
        <dbReference type="ChEBI" id="CHEBI:57692"/>
    </ligand>
</feature>
<name>A0A2S5B5V0_9BASI</name>
<evidence type="ECO:0000313" key="15">
    <source>
        <dbReference type="Proteomes" id="UP000237144"/>
    </source>
</evidence>
<dbReference type="Pfam" id="PF00970">
    <property type="entry name" value="FAD_binding_6"/>
    <property type="match status" value="1"/>
</dbReference>
<keyword evidence="8" id="KW-0560">Oxidoreductase</keyword>
<evidence type="ECO:0000256" key="12">
    <source>
        <dbReference type="SAM" id="SignalP"/>
    </source>
</evidence>
<comment type="cofactor">
    <cofactor evidence="1 10">
        <name>FAD</name>
        <dbReference type="ChEBI" id="CHEBI:57692"/>
    </cofactor>
</comment>
<evidence type="ECO:0000256" key="8">
    <source>
        <dbReference type="ARBA" id="ARBA00023002"/>
    </source>
</evidence>
<keyword evidence="12" id="KW-0732">Signal</keyword>
<evidence type="ECO:0000256" key="11">
    <source>
        <dbReference type="SAM" id="MobiDB-lite"/>
    </source>
</evidence>
<evidence type="ECO:0000256" key="2">
    <source>
        <dbReference type="ARBA" id="ARBA00004370"/>
    </source>
</evidence>
<dbReference type="InterPro" id="IPR008333">
    <property type="entry name" value="Cbr1-like_FAD-bd_dom"/>
</dbReference>
<dbReference type="Proteomes" id="UP000237144">
    <property type="component" value="Unassembled WGS sequence"/>
</dbReference>
<feature type="signal peptide" evidence="12">
    <location>
        <begin position="1"/>
        <end position="28"/>
    </location>
</feature>
<dbReference type="EMBL" id="PJQD01000058">
    <property type="protein sequence ID" value="POY72115.1"/>
    <property type="molecule type" value="Genomic_DNA"/>
</dbReference>
<dbReference type="InterPro" id="IPR017938">
    <property type="entry name" value="Riboflavin_synthase-like_b-brl"/>
</dbReference>
<gene>
    <name evidence="14" type="ORF">BMF94_4847</name>
</gene>
<keyword evidence="6 10" id="KW-0274">FAD</keyword>
<dbReference type="GO" id="GO:0016020">
    <property type="term" value="C:membrane"/>
    <property type="evidence" value="ECO:0007669"/>
    <property type="project" value="UniProtKB-SubCell"/>
</dbReference>
<dbReference type="AlphaFoldDB" id="A0A2S5B5V0"/>